<evidence type="ECO:0000313" key="1">
    <source>
        <dbReference type="EMBL" id="CAB3799565.1"/>
    </source>
</evidence>
<reference evidence="1 2" key="1">
    <citation type="submission" date="2020-04" db="EMBL/GenBank/DDBJ databases">
        <authorList>
            <person name="De Canck E."/>
        </authorList>
    </citation>
    <scope>NUCLEOTIDE SEQUENCE [LARGE SCALE GENOMIC DNA]</scope>
    <source>
        <strain evidence="1 2">LMG 28614</strain>
    </source>
</reference>
<accession>A0A6S7BGU7</accession>
<proteinExistence type="predicted"/>
<dbReference type="Proteomes" id="UP000494365">
    <property type="component" value="Unassembled WGS sequence"/>
</dbReference>
<keyword evidence="2" id="KW-1185">Reference proteome</keyword>
<dbReference type="PANTHER" id="PTHR43808">
    <property type="entry name" value="ACETYLORNITHINE DEACETYLASE"/>
    <property type="match status" value="1"/>
</dbReference>
<protein>
    <recommendedName>
        <fullName evidence="3">Acetylornithine deacetylase</fullName>
    </recommendedName>
</protein>
<dbReference type="InterPro" id="IPR050072">
    <property type="entry name" value="Peptidase_M20A"/>
</dbReference>
<dbReference type="EMBL" id="CADIKK010000026">
    <property type="protein sequence ID" value="CAB3799565.1"/>
    <property type="molecule type" value="Genomic_DNA"/>
</dbReference>
<evidence type="ECO:0000313" key="2">
    <source>
        <dbReference type="Proteomes" id="UP000494365"/>
    </source>
</evidence>
<gene>
    <name evidence="1" type="ORF">LMG28614_04995</name>
</gene>
<dbReference type="RefSeq" id="WP_175152043.1">
    <property type="nucleotide sequence ID" value="NZ_CADIKK010000026.1"/>
</dbReference>
<dbReference type="AlphaFoldDB" id="A0A6S7BGU7"/>
<dbReference type="Gene3D" id="3.30.70.360">
    <property type="match status" value="1"/>
</dbReference>
<evidence type="ECO:0008006" key="3">
    <source>
        <dbReference type="Google" id="ProtNLM"/>
    </source>
</evidence>
<sequence length="451" mass="48797">MVSTTPLPFSPEQQAWYAKACAKLDARRLQALLFDLTDIHSPTGAAREASQFMARHLSNVGMNASYRPMNERTGNVVAEKRGSGGGAALMLYAPIDTHLEGDASDDPWVGPPDYADLKPQARSEGDWVYGLGASNPKGMIATLTEVATALIEAEVPLIGDLIVAMADGGMPVDLAARDHAGMSAGVTHLLSRGVAPDFAIVMKPWNWVYHEEPGMGWFKLKVKGTLGYAGVPRETPGFRSSVVPAAHVILELEQWLIDYAERNTSGAVKPHGWISGVRAGWPERPAFPSAVTEIFFDIRINPRTTPGDVKAQFAQFVAALRERHPDFDLDWEMYGSVPGGTTSPANWIVQSARRGWEHIEQRAHPTPDLLGGQTDGAALRRFGIPTARIGWPWPAEGSPLPVAEGLGGMGATYVPDLMPCAHKIMYAVIDTLTRQRAELGLRSAHLSAEAD</sequence>
<organism evidence="1 2">
    <name type="scientific">Paraburkholderia ultramafica</name>
    <dbReference type="NCBI Taxonomy" id="1544867"/>
    <lineage>
        <taxon>Bacteria</taxon>
        <taxon>Pseudomonadati</taxon>
        <taxon>Pseudomonadota</taxon>
        <taxon>Betaproteobacteria</taxon>
        <taxon>Burkholderiales</taxon>
        <taxon>Burkholderiaceae</taxon>
        <taxon>Paraburkholderia</taxon>
    </lineage>
</organism>
<name>A0A6S7BGU7_9BURK</name>
<dbReference type="Gene3D" id="3.40.630.10">
    <property type="entry name" value="Zn peptidases"/>
    <property type="match status" value="1"/>
</dbReference>
<dbReference type="SUPFAM" id="SSF53187">
    <property type="entry name" value="Zn-dependent exopeptidases"/>
    <property type="match status" value="1"/>
</dbReference>